<dbReference type="Gene3D" id="1.10.287.130">
    <property type="match status" value="1"/>
</dbReference>
<evidence type="ECO:0000256" key="4">
    <source>
        <dbReference type="ARBA" id="ARBA00022475"/>
    </source>
</evidence>
<evidence type="ECO:0000256" key="9">
    <source>
        <dbReference type="ARBA" id="ARBA00022777"/>
    </source>
</evidence>
<keyword evidence="7 14" id="KW-0812">Transmembrane</keyword>
<comment type="catalytic activity">
    <reaction evidence="1">
        <text>ATP + protein L-histidine = ADP + protein N-phospho-L-histidine.</text>
        <dbReference type="EC" id="2.7.13.3"/>
    </reaction>
</comment>
<dbReference type="InterPro" id="IPR036097">
    <property type="entry name" value="HisK_dim/P_sf"/>
</dbReference>
<dbReference type="SUPFAM" id="SSF55874">
    <property type="entry name" value="ATPase domain of HSP90 chaperone/DNA topoisomerase II/histidine kinase"/>
    <property type="match status" value="1"/>
</dbReference>
<dbReference type="PANTHER" id="PTHR45528:SF9">
    <property type="entry name" value="SENSOR HISTIDINE KINASE YBDK"/>
    <property type="match status" value="1"/>
</dbReference>
<dbReference type="InterPro" id="IPR005467">
    <property type="entry name" value="His_kinase_dom"/>
</dbReference>
<feature type="domain" description="Histidine kinase" evidence="15">
    <location>
        <begin position="242"/>
        <end position="433"/>
    </location>
</feature>
<evidence type="ECO:0000256" key="13">
    <source>
        <dbReference type="ARBA" id="ARBA00023136"/>
    </source>
</evidence>
<evidence type="ECO:0000256" key="5">
    <source>
        <dbReference type="ARBA" id="ARBA00022553"/>
    </source>
</evidence>
<dbReference type="Gene3D" id="6.10.340.10">
    <property type="match status" value="1"/>
</dbReference>
<evidence type="ECO:0000256" key="14">
    <source>
        <dbReference type="SAM" id="Phobius"/>
    </source>
</evidence>
<dbReference type="EMBL" id="JAFDST010000002">
    <property type="protein sequence ID" value="MBP1081459.1"/>
    <property type="molecule type" value="Genomic_DNA"/>
</dbReference>
<dbReference type="InterPro" id="IPR003661">
    <property type="entry name" value="HisK_dim/P_dom"/>
</dbReference>
<proteinExistence type="predicted"/>
<dbReference type="Pfam" id="PF00512">
    <property type="entry name" value="HisKA"/>
    <property type="match status" value="1"/>
</dbReference>
<evidence type="ECO:0000256" key="1">
    <source>
        <dbReference type="ARBA" id="ARBA00000085"/>
    </source>
</evidence>
<evidence type="ECO:0000256" key="7">
    <source>
        <dbReference type="ARBA" id="ARBA00022692"/>
    </source>
</evidence>
<accession>A0ABS4CV63</accession>
<protein>
    <recommendedName>
        <fullName evidence="3">histidine kinase</fullName>
        <ecNumber evidence="3">2.7.13.3</ecNumber>
    </recommendedName>
</protein>
<dbReference type="CDD" id="cd00082">
    <property type="entry name" value="HisKA"/>
    <property type="match status" value="1"/>
</dbReference>
<evidence type="ECO:0000313" key="18">
    <source>
        <dbReference type="Proteomes" id="UP000674416"/>
    </source>
</evidence>
<evidence type="ECO:0000259" key="16">
    <source>
        <dbReference type="PROSITE" id="PS50885"/>
    </source>
</evidence>
<keyword evidence="9 17" id="KW-0418">Kinase</keyword>
<feature type="transmembrane region" description="Helical" evidence="14">
    <location>
        <begin position="150"/>
        <end position="174"/>
    </location>
</feature>
<evidence type="ECO:0000256" key="10">
    <source>
        <dbReference type="ARBA" id="ARBA00022840"/>
    </source>
</evidence>
<evidence type="ECO:0000256" key="2">
    <source>
        <dbReference type="ARBA" id="ARBA00004651"/>
    </source>
</evidence>
<keyword evidence="18" id="KW-1185">Reference proteome</keyword>
<keyword evidence="10" id="KW-0067">ATP-binding</keyword>
<dbReference type="EC" id="2.7.13.3" evidence="3"/>
<dbReference type="Pfam" id="PF02518">
    <property type="entry name" value="HATPase_c"/>
    <property type="match status" value="1"/>
</dbReference>
<dbReference type="RefSeq" id="WP_053604345.1">
    <property type="nucleotide sequence ID" value="NZ_JAFDST010000002.1"/>
</dbReference>
<keyword evidence="12" id="KW-0902">Two-component regulatory system</keyword>
<dbReference type="SUPFAM" id="SSF47384">
    <property type="entry name" value="Homodimeric domain of signal transducing histidine kinase"/>
    <property type="match status" value="1"/>
</dbReference>
<evidence type="ECO:0000256" key="12">
    <source>
        <dbReference type="ARBA" id="ARBA00023012"/>
    </source>
</evidence>
<dbReference type="SMART" id="SM00388">
    <property type="entry name" value="HisKA"/>
    <property type="match status" value="1"/>
</dbReference>
<dbReference type="Proteomes" id="UP000674416">
    <property type="component" value="Unassembled WGS sequence"/>
</dbReference>
<dbReference type="SMART" id="SM00304">
    <property type="entry name" value="HAMP"/>
    <property type="match status" value="1"/>
</dbReference>
<evidence type="ECO:0000259" key="15">
    <source>
        <dbReference type="PROSITE" id="PS50109"/>
    </source>
</evidence>
<keyword evidence="13 14" id="KW-0472">Membrane</keyword>
<dbReference type="PANTHER" id="PTHR45528">
    <property type="entry name" value="SENSOR HISTIDINE KINASE CPXA"/>
    <property type="match status" value="1"/>
</dbReference>
<dbReference type="PROSITE" id="PS50109">
    <property type="entry name" value="HIS_KIN"/>
    <property type="match status" value="1"/>
</dbReference>
<dbReference type="SMART" id="SM00387">
    <property type="entry name" value="HATPase_c"/>
    <property type="match status" value="1"/>
</dbReference>
<gene>
    <name evidence="17" type="ORF">JOC74_001952</name>
</gene>
<dbReference type="InterPro" id="IPR003660">
    <property type="entry name" value="HAMP_dom"/>
</dbReference>
<organism evidence="17 18">
    <name type="scientific">Bacillus capparidis</name>
    <dbReference type="NCBI Taxonomy" id="1840411"/>
    <lineage>
        <taxon>Bacteria</taxon>
        <taxon>Bacillati</taxon>
        <taxon>Bacillota</taxon>
        <taxon>Bacilli</taxon>
        <taxon>Bacillales</taxon>
        <taxon>Bacillaceae</taxon>
        <taxon>Bacillus</taxon>
    </lineage>
</organism>
<evidence type="ECO:0000256" key="3">
    <source>
        <dbReference type="ARBA" id="ARBA00012438"/>
    </source>
</evidence>
<feature type="domain" description="HAMP" evidence="16">
    <location>
        <begin position="175"/>
        <end position="227"/>
    </location>
</feature>
<dbReference type="InterPro" id="IPR036890">
    <property type="entry name" value="HATPase_C_sf"/>
</dbReference>
<dbReference type="CDD" id="cd06225">
    <property type="entry name" value="HAMP"/>
    <property type="match status" value="1"/>
</dbReference>
<reference evidence="17 18" key="1">
    <citation type="submission" date="2021-01" db="EMBL/GenBank/DDBJ databases">
        <title>Genomic Encyclopedia of Type Strains, Phase IV (KMG-IV): sequencing the most valuable type-strain genomes for metagenomic binning, comparative biology and taxonomic classification.</title>
        <authorList>
            <person name="Goeker M."/>
        </authorList>
    </citation>
    <scope>NUCLEOTIDE SEQUENCE [LARGE SCALE GENOMIC DNA]</scope>
    <source>
        <strain evidence="17 18">DSM 103394</strain>
    </source>
</reference>
<dbReference type="PROSITE" id="PS50885">
    <property type="entry name" value="HAMP"/>
    <property type="match status" value="1"/>
</dbReference>
<evidence type="ECO:0000256" key="8">
    <source>
        <dbReference type="ARBA" id="ARBA00022741"/>
    </source>
</evidence>
<keyword evidence="6" id="KW-0808">Transferase</keyword>
<evidence type="ECO:0000256" key="6">
    <source>
        <dbReference type="ARBA" id="ARBA00022679"/>
    </source>
</evidence>
<comment type="caution">
    <text evidence="17">The sequence shown here is derived from an EMBL/GenBank/DDBJ whole genome shotgun (WGS) entry which is preliminary data.</text>
</comment>
<feature type="transmembrane region" description="Helical" evidence="14">
    <location>
        <begin position="7"/>
        <end position="37"/>
    </location>
</feature>
<sequence>MNLTKKYVMLIVLSIFMLPLTYFGISLFLFFGVNFFAPDLHPSYDEKTVTESVNETTAEIAPNNKQQLMEQLKNEYPESTVSILASDGQLIKPNQKETEKWTPSQAAAETEKMKGSRDFMLLVPLKDDSVLYFRMDDSLFLNKWQRNSSLYAPVYFLFMLLAWAGFIYLSWLFFKRIKNRLIQLGKQMQLGTDKTIPAPVKIIQKDEIGELEHAFNDMIAELKASREQEQKESEIRRKLIADLSHDLRTPLTVMNAHAYKLQKEPLSLEGKKSLDIMTAKAASASQMMDNLTYVALLHAHKIPMKPQKQDLSKLIRDKLVEWYPMLEENEILTDVSLDKQFQWFIDKQWFTRILDNLFQNVIRHAKDGRYLLVKTDEANTYERLIIKDKGPGMAADSENRGANIGFTIVKEMTSQMGLELTVHSSNEGTEIHILKKEGL</sequence>
<dbReference type="GO" id="GO:0016301">
    <property type="term" value="F:kinase activity"/>
    <property type="evidence" value="ECO:0007669"/>
    <property type="project" value="UniProtKB-KW"/>
</dbReference>
<keyword evidence="8" id="KW-0547">Nucleotide-binding</keyword>
<keyword evidence="11 14" id="KW-1133">Transmembrane helix</keyword>
<keyword evidence="5" id="KW-0597">Phosphoprotein</keyword>
<keyword evidence="4" id="KW-1003">Cell membrane</keyword>
<evidence type="ECO:0000313" key="17">
    <source>
        <dbReference type="EMBL" id="MBP1081459.1"/>
    </source>
</evidence>
<dbReference type="Gene3D" id="3.30.565.10">
    <property type="entry name" value="Histidine kinase-like ATPase, C-terminal domain"/>
    <property type="match status" value="1"/>
</dbReference>
<name>A0ABS4CV63_9BACI</name>
<comment type="subcellular location">
    <subcellularLocation>
        <location evidence="2">Cell membrane</location>
        <topology evidence="2">Multi-pass membrane protein</topology>
    </subcellularLocation>
</comment>
<dbReference type="InterPro" id="IPR003594">
    <property type="entry name" value="HATPase_dom"/>
</dbReference>
<dbReference type="InterPro" id="IPR050398">
    <property type="entry name" value="HssS/ArlS-like"/>
</dbReference>
<evidence type="ECO:0000256" key="11">
    <source>
        <dbReference type="ARBA" id="ARBA00022989"/>
    </source>
</evidence>